<dbReference type="Gene3D" id="3.40.50.300">
    <property type="entry name" value="P-loop containing nucleotide triphosphate hydrolases"/>
    <property type="match status" value="1"/>
</dbReference>
<dbReference type="InterPro" id="IPR029044">
    <property type="entry name" value="Nucleotide-diphossugar_trans"/>
</dbReference>
<dbReference type="InterPro" id="IPR007267">
    <property type="entry name" value="GtrA_DPMS_TM"/>
</dbReference>
<dbReference type="EC" id="2.4.-.-" evidence="1"/>
<comment type="caution">
    <text evidence="1">The sequence shown here is derived from an EMBL/GenBank/DDBJ whole genome shotgun (WGS) entry which is preliminary data.</text>
</comment>
<dbReference type="SUPFAM" id="SSF53448">
    <property type="entry name" value="Nucleotide-diphospho-sugar transferases"/>
    <property type="match status" value="1"/>
</dbReference>
<proteinExistence type="predicted"/>
<dbReference type="PANTHER" id="PTHR48090:SF7">
    <property type="entry name" value="RFBJ PROTEIN"/>
    <property type="match status" value="1"/>
</dbReference>
<accession>A0ABV6VKH4</accession>
<name>A0ABV6VKH4_9ACTN</name>
<dbReference type="PANTHER" id="PTHR48090">
    <property type="entry name" value="UNDECAPRENYL-PHOSPHATE 4-DEOXY-4-FORMAMIDO-L-ARABINOSE TRANSFERASE-RELATED"/>
    <property type="match status" value="1"/>
</dbReference>
<dbReference type="Gene3D" id="3.90.550.10">
    <property type="entry name" value="Spore Coat Polysaccharide Biosynthesis Protein SpsA, Chain A"/>
    <property type="match status" value="1"/>
</dbReference>
<sequence>MHVIDIASGMRTGTTSPGGTAHGTDPGSAAPPRLTVIVPTRNEQDNVTELLGRLGPALLPLGAEILFVDDSDDDTPQAIELAADASPVPLRLLHRQPDERRGGLGSAVLAGAEHAHGEWIMVMDADLQHPPEAAALLAATAMRHSVDIVVGTRYAGSGSGFEAQDGGLRGLGRRFASTASTRLVKAAFPRRLATVSDPMSGLFVFRRQAVKLQWMRPDGFKILLELLLRNPGARVAEVAYEFAPRHAGRTKASLREGLTFLRQVSRLRRQRLVGQLRKGPESSTERGHQFGRLLAFGAVGASGVAVNTAALWMFFQFMGLNHLLGAALATQVSTTWNFGLVELLVYRGRGNGTVRGRALRFYAMNNLLMLGRLPVIELLVRSGFGVLVSNAATLVVLFLLRFVLSDRVIYGAARQDTGRDPVVLLVDPAAAAEAAGPASARRRSHYLTYRYDVAGTVTIGSQIRLPELEFFRAQWIADTDVDIAVRVGDVGRRSPRRRAAMTEQGGADGGGADRVLRYEEHLGRFGANFKVELGQTITVTVGPLLARSPHVVYTNVIEALLRYVLVARGRMLLHSACIELDGTGVMLSALTDTGKTATILRLLREQGGHFLSDDMTVVDATGNAVCFPKPLTISSHTLRAVHADDLTKREWRRLQFQSRLHSKGGRSIALQLARFNLPIMGINALTQLVVPPPKYTVDRLVPCRLGSSTQVEELFVIQRGAPGLAEVGHADAVEQMLANTEDAYGFPPYRYLAPAITIDGLDHDRLKAREREILEGFLSGVRVRALASDCFGWADEIPRLLHEERGTTGRADPPAGAPAPIPSLSGAGTTWPRWTTAVPIGPRQQKPAPGGAV</sequence>
<gene>
    <name evidence="1" type="ORF">ACEZDG_33135</name>
</gene>
<dbReference type="Proteomes" id="UP001592582">
    <property type="component" value="Unassembled WGS sequence"/>
</dbReference>
<dbReference type="SUPFAM" id="SSF53795">
    <property type="entry name" value="PEP carboxykinase-like"/>
    <property type="match status" value="1"/>
</dbReference>
<dbReference type="Pfam" id="PF00535">
    <property type="entry name" value="Glycos_transf_2"/>
    <property type="match status" value="1"/>
</dbReference>
<dbReference type="Pfam" id="PF04138">
    <property type="entry name" value="GtrA_DPMS_TM"/>
    <property type="match status" value="1"/>
</dbReference>
<dbReference type="GO" id="GO:0016757">
    <property type="term" value="F:glycosyltransferase activity"/>
    <property type="evidence" value="ECO:0007669"/>
    <property type="project" value="UniProtKB-KW"/>
</dbReference>
<reference evidence="1 2" key="1">
    <citation type="submission" date="2024-09" db="EMBL/GenBank/DDBJ databases">
        <authorList>
            <person name="Lee S.D."/>
        </authorList>
    </citation>
    <scope>NUCLEOTIDE SEQUENCE [LARGE SCALE GENOMIC DNA]</scope>
    <source>
        <strain evidence="1 2">N1-1</strain>
    </source>
</reference>
<dbReference type="InterPro" id="IPR027417">
    <property type="entry name" value="P-loop_NTPase"/>
</dbReference>
<dbReference type="InterPro" id="IPR001173">
    <property type="entry name" value="Glyco_trans_2-like"/>
</dbReference>
<evidence type="ECO:0000313" key="1">
    <source>
        <dbReference type="EMBL" id="MFC1414118.1"/>
    </source>
</evidence>
<dbReference type="EMBL" id="JBHEZX010000021">
    <property type="protein sequence ID" value="MFC1414118.1"/>
    <property type="molecule type" value="Genomic_DNA"/>
</dbReference>
<keyword evidence="2" id="KW-1185">Reference proteome</keyword>
<keyword evidence="1" id="KW-0328">Glycosyltransferase</keyword>
<keyword evidence="1" id="KW-0808">Transferase</keyword>
<dbReference type="InterPro" id="IPR050256">
    <property type="entry name" value="Glycosyltransferase_2"/>
</dbReference>
<organism evidence="1 2">
    <name type="scientific">Streptacidiphilus alkalitolerans</name>
    <dbReference type="NCBI Taxonomy" id="3342712"/>
    <lineage>
        <taxon>Bacteria</taxon>
        <taxon>Bacillati</taxon>
        <taxon>Actinomycetota</taxon>
        <taxon>Actinomycetes</taxon>
        <taxon>Kitasatosporales</taxon>
        <taxon>Streptomycetaceae</taxon>
        <taxon>Streptacidiphilus</taxon>
    </lineage>
</organism>
<evidence type="ECO:0000313" key="2">
    <source>
        <dbReference type="Proteomes" id="UP001592582"/>
    </source>
</evidence>
<protein>
    <submittedName>
        <fullName evidence="1">Glycosyltransferase</fullName>
        <ecNumber evidence="1">2.4.-.-</ecNumber>
    </submittedName>
</protein>